<dbReference type="Pfam" id="PF01841">
    <property type="entry name" value="Transglut_core"/>
    <property type="match status" value="1"/>
</dbReference>
<dbReference type="Gene3D" id="3.10.620.30">
    <property type="match status" value="1"/>
</dbReference>
<protein>
    <recommendedName>
        <fullName evidence="2">Transglutaminase-like domain-containing protein</fullName>
    </recommendedName>
</protein>
<evidence type="ECO:0000313" key="3">
    <source>
        <dbReference type="EMBL" id="WMB28754.1"/>
    </source>
</evidence>
<dbReference type="InterPro" id="IPR052557">
    <property type="entry name" value="CAP/Cytokinesis_protein"/>
</dbReference>
<dbReference type="PANTHER" id="PTHR46333:SF2">
    <property type="entry name" value="CYTOKINESIS PROTEIN 3"/>
    <property type="match status" value="1"/>
</dbReference>
<name>A0ABY9LIT6_9STRE</name>
<dbReference type="InterPro" id="IPR002931">
    <property type="entry name" value="Transglutaminase-like"/>
</dbReference>
<evidence type="ECO:0000256" key="1">
    <source>
        <dbReference type="SAM" id="MobiDB-lite"/>
    </source>
</evidence>
<feature type="domain" description="Transglutaminase-like" evidence="2">
    <location>
        <begin position="118"/>
        <end position="179"/>
    </location>
</feature>
<sequence>MGEDISAGITRFINLNVTETPNARGVSQAFSWSMQGFKGEDEVTVTLTPKYYMTGDQYTEYLQHIQKWTRENIYSTDTDLEKVEKIQDYIMTNYHYARTAGVGGYTKQGISVQTPYAFLKDSEAVCQAYAQMFKDMGHQAGLDVYYIQGFGDPYMGSNSLHAWNIVKVGGKFYHIDLTWNDTIDATSKNRTYTLRGNNFMHKTHRWKADYEISDVDYPGYSRPASYSRPSTVPYTRRAPSTASRPVPVNYESYQAPAARRQGVNRNTSNTSTYRKSPVDEWLKQARRRVA</sequence>
<organism evidence="3 4">
    <name type="scientific">Streptococcus didelphis</name>
    <dbReference type="NCBI Taxonomy" id="102886"/>
    <lineage>
        <taxon>Bacteria</taxon>
        <taxon>Bacillati</taxon>
        <taxon>Bacillota</taxon>
        <taxon>Bacilli</taxon>
        <taxon>Lactobacillales</taxon>
        <taxon>Streptococcaceae</taxon>
        <taxon>Streptococcus</taxon>
    </lineage>
</organism>
<dbReference type="SMART" id="SM00460">
    <property type="entry name" value="TGc"/>
    <property type="match status" value="1"/>
</dbReference>
<dbReference type="EMBL" id="CP110509">
    <property type="protein sequence ID" value="WMB28754.1"/>
    <property type="molecule type" value="Genomic_DNA"/>
</dbReference>
<dbReference type="SUPFAM" id="SSF54001">
    <property type="entry name" value="Cysteine proteinases"/>
    <property type="match status" value="1"/>
</dbReference>
<reference evidence="4" key="1">
    <citation type="submission" date="2022-10" db="EMBL/GenBank/DDBJ databases">
        <title>Streptococcus didelphis as causative of fatal infections in opossums (Didelphis albiventris).</title>
        <authorList>
            <person name="Breyer G.M."/>
            <person name="Da Silva M.E.R.J."/>
            <person name="Siqueira F.M."/>
        </authorList>
    </citation>
    <scope>NUCLEOTIDE SEQUENCE [LARGE SCALE GENOMIC DNA]</scope>
    <source>
        <strain evidence="4">LBVP101/21</strain>
    </source>
</reference>
<evidence type="ECO:0000313" key="4">
    <source>
        <dbReference type="Proteomes" id="UP001238096"/>
    </source>
</evidence>
<gene>
    <name evidence="3" type="ORF">N1496_04705</name>
</gene>
<proteinExistence type="predicted"/>
<dbReference type="RefSeq" id="WP_306676001.1">
    <property type="nucleotide sequence ID" value="NZ_CP104407.1"/>
</dbReference>
<accession>A0ABY9LIT6</accession>
<evidence type="ECO:0000259" key="2">
    <source>
        <dbReference type="SMART" id="SM00460"/>
    </source>
</evidence>
<dbReference type="InterPro" id="IPR038765">
    <property type="entry name" value="Papain-like_cys_pep_sf"/>
</dbReference>
<feature type="compositionally biased region" description="Polar residues" evidence="1">
    <location>
        <begin position="227"/>
        <end position="243"/>
    </location>
</feature>
<dbReference type="PANTHER" id="PTHR46333">
    <property type="entry name" value="CYTOKINESIS PROTEIN 3"/>
    <property type="match status" value="1"/>
</dbReference>
<keyword evidence="4" id="KW-1185">Reference proteome</keyword>
<feature type="region of interest" description="Disordered" evidence="1">
    <location>
        <begin position="226"/>
        <end position="290"/>
    </location>
</feature>
<dbReference type="Proteomes" id="UP001238096">
    <property type="component" value="Chromosome"/>
</dbReference>
<feature type="compositionally biased region" description="Polar residues" evidence="1">
    <location>
        <begin position="263"/>
        <end position="274"/>
    </location>
</feature>